<gene>
    <name evidence="7" type="ORF">A2319_02720</name>
</gene>
<dbReference type="PANTHER" id="PTHR11406">
    <property type="entry name" value="PHOSPHOGLYCERATE KINASE"/>
    <property type="match status" value="1"/>
</dbReference>
<evidence type="ECO:0000313" key="7">
    <source>
        <dbReference type="EMBL" id="OGY86800.1"/>
    </source>
</evidence>
<evidence type="ECO:0000256" key="3">
    <source>
        <dbReference type="ARBA" id="ARBA00022679"/>
    </source>
</evidence>
<evidence type="ECO:0000256" key="5">
    <source>
        <dbReference type="ARBA" id="ARBA00022777"/>
    </source>
</evidence>
<dbReference type="PANTHER" id="PTHR11406:SF23">
    <property type="entry name" value="PHOSPHOGLYCERATE KINASE 1, CHLOROPLASTIC-RELATED"/>
    <property type="match status" value="1"/>
</dbReference>
<reference evidence="7 8" key="1">
    <citation type="journal article" date="2016" name="Nat. Commun.">
        <title>Thousands of microbial genomes shed light on interconnected biogeochemical processes in an aquifer system.</title>
        <authorList>
            <person name="Anantharaman K."/>
            <person name="Brown C.T."/>
            <person name="Hug L.A."/>
            <person name="Sharon I."/>
            <person name="Castelle C.J."/>
            <person name="Probst A.J."/>
            <person name="Thomas B.C."/>
            <person name="Singh A."/>
            <person name="Wilkins M.J."/>
            <person name="Karaoz U."/>
            <person name="Brodie E.L."/>
            <person name="Williams K.H."/>
            <person name="Hubbard S.S."/>
            <person name="Banfield J.F."/>
        </authorList>
    </citation>
    <scope>NUCLEOTIDE SEQUENCE [LARGE SCALE GENOMIC DNA]</scope>
</reference>
<comment type="caution">
    <text evidence="7">The sequence shown here is derived from an EMBL/GenBank/DDBJ whole genome shotgun (WGS) entry which is preliminary data.</text>
</comment>
<evidence type="ECO:0000256" key="4">
    <source>
        <dbReference type="ARBA" id="ARBA00022741"/>
    </source>
</evidence>
<name>A0A1G2BEX2_9BACT</name>
<keyword evidence="3" id="KW-0808">Transferase</keyword>
<keyword evidence="6" id="KW-0067">ATP-binding</keyword>
<dbReference type="Pfam" id="PF00162">
    <property type="entry name" value="PGK"/>
    <property type="match status" value="1"/>
</dbReference>
<evidence type="ECO:0000256" key="6">
    <source>
        <dbReference type="ARBA" id="ARBA00022840"/>
    </source>
</evidence>
<dbReference type="InterPro" id="IPR001576">
    <property type="entry name" value="Phosphoglycerate_kinase"/>
</dbReference>
<dbReference type="AlphaFoldDB" id="A0A1G2BEX2"/>
<organism evidence="7 8">
    <name type="scientific">Candidatus Kerfeldbacteria bacterium RIFOXYB2_FULL_38_14</name>
    <dbReference type="NCBI Taxonomy" id="1798547"/>
    <lineage>
        <taxon>Bacteria</taxon>
        <taxon>Candidatus Kerfeldiibacteriota</taxon>
    </lineage>
</organism>
<dbReference type="GO" id="GO:0043531">
    <property type="term" value="F:ADP binding"/>
    <property type="evidence" value="ECO:0007669"/>
    <property type="project" value="TreeGrafter"/>
</dbReference>
<sequence length="76" mass="8522">MLLDAQQNITDDTHIKAVLPTIEYIIQKKGKVVLASHLGRPKGKIGPTLRMIPEENDLHFAEQLAEGIDVYMGIKR</sequence>
<comment type="catalytic activity">
    <reaction evidence="1">
        <text>(2R)-3-phosphoglycerate + ATP = (2R)-3-phospho-glyceroyl phosphate + ADP</text>
        <dbReference type="Rhea" id="RHEA:14801"/>
        <dbReference type="ChEBI" id="CHEBI:30616"/>
        <dbReference type="ChEBI" id="CHEBI:57604"/>
        <dbReference type="ChEBI" id="CHEBI:58272"/>
        <dbReference type="ChEBI" id="CHEBI:456216"/>
        <dbReference type="EC" id="2.7.2.3"/>
    </reaction>
</comment>
<accession>A0A1G2BEX2</accession>
<dbReference type="GO" id="GO:0005829">
    <property type="term" value="C:cytosol"/>
    <property type="evidence" value="ECO:0007669"/>
    <property type="project" value="TreeGrafter"/>
</dbReference>
<dbReference type="Gene3D" id="3.40.50.1260">
    <property type="entry name" value="Phosphoglycerate kinase, N-terminal domain"/>
    <property type="match status" value="1"/>
</dbReference>
<evidence type="ECO:0000256" key="1">
    <source>
        <dbReference type="ARBA" id="ARBA00000642"/>
    </source>
</evidence>
<dbReference type="GO" id="GO:0004618">
    <property type="term" value="F:phosphoglycerate kinase activity"/>
    <property type="evidence" value="ECO:0007669"/>
    <property type="project" value="UniProtKB-EC"/>
</dbReference>
<dbReference type="EC" id="2.7.2.3" evidence="2"/>
<dbReference type="InterPro" id="IPR015824">
    <property type="entry name" value="Phosphoglycerate_kinase_N"/>
</dbReference>
<dbReference type="Proteomes" id="UP000176420">
    <property type="component" value="Unassembled WGS sequence"/>
</dbReference>
<proteinExistence type="predicted"/>
<evidence type="ECO:0000256" key="2">
    <source>
        <dbReference type="ARBA" id="ARBA00013061"/>
    </source>
</evidence>
<dbReference type="GO" id="GO:0006094">
    <property type="term" value="P:gluconeogenesis"/>
    <property type="evidence" value="ECO:0007669"/>
    <property type="project" value="TreeGrafter"/>
</dbReference>
<protein>
    <recommendedName>
        <fullName evidence="2">phosphoglycerate kinase</fullName>
        <ecNumber evidence="2">2.7.2.3</ecNumber>
    </recommendedName>
</protein>
<dbReference type="SUPFAM" id="SSF53748">
    <property type="entry name" value="Phosphoglycerate kinase"/>
    <property type="match status" value="1"/>
</dbReference>
<keyword evidence="4" id="KW-0547">Nucleotide-binding</keyword>
<dbReference type="GO" id="GO:0005524">
    <property type="term" value="F:ATP binding"/>
    <property type="evidence" value="ECO:0007669"/>
    <property type="project" value="UniProtKB-KW"/>
</dbReference>
<dbReference type="EMBL" id="MHKI01000015">
    <property type="protein sequence ID" value="OGY86800.1"/>
    <property type="molecule type" value="Genomic_DNA"/>
</dbReference>
<dbReference type="GO" id="GO:0006096">
    <property type="term" value="P:glycolytic process"/>
    <property type="evidence" value="ECO:0007669"/>
    <property type="project" value="InterPro"/>
</dbReference>
<evidence type="ECO:0000313" key="8">
    <source>
        <dbReference type="Proteomes" id="UP000176420"/>
    </source>
</evidence>
<keyword evidence="5 7" id="KW-0418">Kinase</keyword>
<dbReference type="InterPro" id="IPR036043">
    <property type="entry name" value="Phosphoglycerate_kinase_sf"/>
</dbReference>